<feature type="transmembrane region" description="Helical" evidence="9">
    <location>
        <begin position="959"/>
        <end position="982"/>
    </location>
</feature>
<feature type="transmembrane region" description="Helical" evidence="9">
    <location>
        <begin position="633"/>
        <end position="651"/>
    </location>
</feature>
<dbReference type="PANTHER" id="PTHR43373:SF1">
    <property type="entry name" value="NA(+)_H(+) ANTIPORTER SUBUNIT A"/>
    <property type="match status" value="1"/>
</dbReference>
<evidence type="ECO:0000256" key="7">
    <source>
        <dbReference type="RuleBase" id="RU000320"/>
    </source>
</evidence>
<feature type="compositionally biased region" description="Basic residues" evidence="8">
    <location>
        <begin position="942"/>
        <end position="953"/>
    </location>
</feature>
<evidence type="ECO:0000259" key="12">
    <source>
        <dbReference type="Pfam" id="PF13244"/>
    </source>
</evidence>
<feature type="transmembrane region" description="Helical" evidence="9">
    <location>
        <begin position="96"/>
        <end position="114"/>
    </location>
</feature>
<evidence type="ECO:0000256" key="5">
    <source>
        <dbReference type="ARBA" id="ARBA00022989"/>
    </source>
</evidence>
<dbReference type="InterPro" id="IPR039428">
    <property type="entry name" value="NUOK/Mnh_C1-like"/>
</dbReference>
<feature type="domain" description="MrpA C-terminal/MbhD" evidence="12">
    <location>
        <begin position="592"/>
        <end position="655"/>
    </location>
</feature>
<evidence type="ECO:0000256" key="2">
    <source>
        <dbReference type="ARBA" id="ARBA00022448"/>
    </source>
</evidence>
<evidence type="ECO:0000256" key="9">
    <source>
        <dbReference type="SAM" id="Phobius"/>
    </source>
</evidence>
<comment type="subcellular location">
    <subcellularLocation>
        <location evidence="1">Cell membrane</location>
        <topology evidence="1">Multi-pass membrane protein</topology>
    </subcellularLocation>
    <subcellularLocation>
        <location evidence="7">Membrane</location>
        <topology evidence="7">Multi-pass membrane protein</topology>
    </subcellularLocation>
</comment>
<dbReference type="InterPro" id="IPR050616">
    <property type="entry name" value="CPA3_Na-H_Antiporter_A"/>
</dbReference>
<evidence type="ECO:0000259" key="13">
    <source>
        <dbReference type="Pfam" id="PF20501"/>
    </source>
</evidence>
<feature type="transmembrane region" description="Helical" evidence="9">
    <location>
        <begin position="829"/>
        <end position="849"/>
    </location>
</feature>
<feature type="transmembrane region" description="Helical" evidence="9">
    <location>
        <begin position="261"/>
        <end position="278"/>
    </location>
</feature>
<dbReference type="PANTHER" id="PTHR43373">
    <property type="entry name" value="NA(+)/H(+) ANTIPORTER SUBUNIT"/>
    <property type="match status" value="1"/>
</dbReference>
<keyword evidence="3" id="KW-1003">Cell membrane</keyword>
<dbReference type="Proteomes" id="UP000003986">
    <property type="component" value="Unassembled WGS sequence"/>
</dbReference>
<feature type="domain" description="NADH:quinone oxidoreductase/Mrp antiporter transmembrane" evidence="10">
    <location>
        <begin position="116"/>
        <end position="406"/>
    </location>
</feature>
<feature type="transmembrane region" description="Helical" evidence="9">
    <location>
        <begin position="149"/>
        <end position="172"/>
    </location>
</feature>
<protein>
    <submittedName>
        <fullName evidence="14">NADH dehydrogenase</fullName>
    </submittedName>
</protein>
<feature type="domain" description="Na+/H+ antiporter MnhB subunit-related protein" evidence="11">
    <location>
        <begin position="802"/>
        <end position="911"/>
    </location>
</feature>
<dbReference type="GO" id="GO:0005886">
    <property type="term" value="C:plasma membrane"/>
    <property type="evidence" value="ECO:0007669"/>
    <property type="project" value="UniProtKB-SubCell"/>
</dbReference>
<evidence type="ECO:0000256" key="6">
    <source>
        <dbReference type="ARBA" id="ARBA00023136"/>
    </source>
</evidence>
<feature type="transmembrane region" description="Helical" evidence="9">
    <location>
        <begin position="478"/>
        <end position="504"/>
    </location>
</feature>
<dbReference type="InterPro" id="IPR001750">
    <property type="entry name" value="ND/Mrp_TM"/>
</dbReference>
<dbReference type="Pfam" id="PF13244">
    <property type="entry name" value="MbhD"/>
    <property type="match status" value="1"/>
</dbReference>
<feature type="transmembrane region" description="Helical" evidence="9">
    <location>
        <begin position="1031"/>
        <end position="1052"/>
    </location>
</feature>
<accession>D6AUD2</accession>
<feature type="transmembrane region" description="Helical" evidence="9">
    <location>
        <begin position="437"/>
        <end position="458"/>
    </location>
</feature>
<feature type="transmembrane region" description="Helical" evidence="9">
    <location>
        <begin position="192"/>
        <end position="218"/>
    </location>
</feature>
<evidence type="ECO:0000256" key="8">
    <source>
        <dbReference type="SAM" id="MobiDB-lite"/>
    </source>
</evidence>
<feature type="transmembrane region" description="Helical" evidence="9">
    <location>
        <begin position="69"/>
        <end position="89"/>
    </location>
</feature>
<feature type="region of interest" description="Disordered" evidence="8">
    <location>
        <begin position="921"/>
        <end position="954"/>
    </location>
</feature>
<feature type="region of interest" description="Disordered" evidence="8">
    <location>
        <begin position="1117"/>
        <end position="1163"/>
    </location>
</feature>
<keyword evidence="6 9" id="KW-0472">Membrane</keyword>
<feature type="transmembrane region" description="Helical" evidence="9">
    <location>
        <begin position="395"/>
        <end position="416"/>
    </location>
</feature>
<feature type="transmembrane region" description="Helical" evidence="9">
    <location>
        <begin position="355"/>
        <end position="375"/>
    </location>
</feature>
<feature type="domain" description="MrpA C-terminal/MbhE" evidence="13">
    <location>
        <begin position="666"/>
        <end position="756"/>
    </location>
</feature>
<feature type="transmembrane region" description="Helical" evidence="9">
    <location>
        <begin position="120"/>
        <end position="137"/>
    </location>
</feature>
<evidence type="ECO:0000259" key="10">
    <source>
        <dbReference type="Pfam" id="PF00361"/>
    </source>
</evidence>
<feature type="transmembrane region" description="Helical" evidence="9">
    <location>
        <begin position="309"/>
        <end position="334"/>
    </location>
</feature>
<dbReference type="AlphaFoldDB" id="D6AUD2"/>
<keyword evidence="5 9" id="KW-1133">Transmembrane helix</keyword>
<evidence type="ECO:0000313" key="15">
    <source>
        <dbReference type="Proteomes" id="UP000003986"/>
    </source>
</evidence>
<dbReference type="Pfam" id="PF00361">
    <property type="entry name" value="Proton_antipo_M"/>
    <property type="match status" value="1"/>
</dbReference>
<dbReference type="NCBIfam" id="NF009284">
    <property type="entry name" value="PRK12644.1"/>
    <property type="match status" value="1"/>
</dbReference>
<reference evidence="15" key="2">
    <citation type="submission" date="2008-12" db="EMBL/GenBank/DDBJ databases">
        <title>Annotation of Streptomyces roseosporus strain NRRL 15998.</title>
        <authorList>
            <consortium name="The Broad Institute Genome Sequencing Platform"/>
            <consortium name="Broad Institute Microbial Sequencing Center"/>
            <person name="Fischbach M."/>
            <person name="Ward D."/>
            <person name="Young S."/>
            <person name="Kodira C.D."/>
            <person name="Zeng Q."/>
            <person name="Koehrsen M."/>
            <person name="Godfrey P."/>
            <person name="Alvarado L."/>
            <person name="Berlin A.M."/>
            <person name="Borenstein D."/>
            <person name="Chen Z."/>
            <person name="Engels R."/>
            <person name="Freedman E."/>
            <person name="Gellesch M."/>
            <person name="Goldberg J."/>
            <person name="Griggs A."/>
            <person name="Gujja S."/>
            <person name="Heiman D.I."/>
            <person name="Hepburn T.A."/>
            <person name="Howarth C."/>
            <person name="Jen D."/>
            <person name="Larson L."/>
            <person name="Lewis B."/>
            <person name="Mehta T."/>
            <person name="Park D."/>
            <person name="Pearson M."/>
            <person name="Roberts A."/>
            <person name="Saif S."/>
            <person name="Shea T.D."/>
            <person name="Shenoy N."/>
            <person name="Sisk P."/>
            <person name="Stolte C."/>
            <person name="Sykes S.N."/>
            <person name="Walk T."/>
            <person name="White J."/>
            <person name="Yandava C."/>
            <person name="Straight P."/>
            <person name="Clardy J."/>
            <person name="Hung D."/>
            <person name="Kolter R."/>
            <person name="Mekalanos J."/>
            <person name="Walker S."/>
            <person name="Walsh C.T."/>
            <person name="Wieland B.L.C."/>
            <person name="Ilzarbe M."/>
            <person name="Galagan J."/>
            <person name="Nusbaum C."/>
            <person name="Birren B."/>
        </authorList>
    </citation>
    <scope>NUCLEOTIDE SEQUENCE [LARGE SCALE GENOMIC DNA]</scope>
    <source>
        <strain evidence="15">NRRL 15998</strain>
    </source>
</reference>
<feature type="transmembrane region" description="Helical" evidence="9">
    <location>
        <begin position="730"/>
        <end position="746"/>
    </location>
</feature>
<dbReference type="PRINTS" id="PR01434">
    <property type="entry name" value="NADHDHGNASE5"/>
</dbReference>
<evidence type="ECO:0000256" key="4">
    <source>
        <dbReference type="ARBA" id="ARBA00022692"/>
    </source>
</evidence>
<feature type="transmembrane region" description="Helical" evidence="9">
    <location>
        <begin position="585"/>
        <end position="603"/>
    </location>
</feature>
<gene>
    <name evidence="14" type="ORF">SSGG_05659</name>
</gene>
<keyword evidence="2" id="KW-0813">Transport</keyword>
<feature type="compositionally biased region" description="Basic residues" evidence="8">
    <location>
        <begin position="921"/>
        <end position="934"/>
    </location>
</feature>
<dbReference type="Gene3D" id="1.10.287.3510">
    <property type="match status" value="1"/>
</dbReference>
<evidence type="ECO:0000259" key="11">
    <source>
        <dbReference type="Pfam" id="PF04039"/>
    </source>
</evidence>
<feature type="compositionally biased region" description="Basic and acidic residues" evidence="8">
    <location>
        <begin position="1142"/>
        <end position="1163"/>
    </location>
</feature>
<evidence type="ECO:0000256" key="3">
    <source>
        <dbReference type="ARBA" id="ARBA00022475"/>
    </source>
</evidence>
<dbReference type="NCBIfam" id="NF005929">
    <property type="entry name" value="PRK07946.1"/>
    <property type="match status" value="1"/>
</dbReference>
<name>D6AUD2_STRFL</name>
<feature type="transmembrane region" description="Helical" evidence="9">
    <location>
        <begin position="285"/>
        <end position="303"/>
    </location>
</feature>
<feature type="transmembrane region" description="Helical" evidence="9">
    <location>
        <begin position="230"/>
        <end position="249"/>
    </location>
</feature>
<feature type="transmembrane region" description="Helical" evidence="9">
    <location>
        <begin position="671"/>
        <end position="691"/>
    </location>
</feature>
<evidence type="ECO:0000313" key="14">
    <source>
        <dbReference type="EMBL" id="EFE78292.2"/>
    </source>
</evidence>
<dbReference type="Pfam" id="PF04039">
    <property type="entry name" value="MnhB"/>
    <property type="match status" value="1"/>
</dbReference>
<feature type="region of interest" description="Disordered" evidence="8">
    <location>
        <begin position="1089"/>
        <end position="1108"/>
    </location>
</feature>
<evidence type="ECO:0000256" key="1">
    <source>
        <dbReference type="ARBA" id="ARBA00004651"/>
    </source>
</evidence>
<sequence>MLAACAGPLVHRLGRRGFVVLALPPVAATVWAFTRWNTAASGGADTWSWEWIPDYGVTLDLRLDALAELMVLLAAGVGALVLLYCASYFTDDTPQLGRFAGNLLAFAGAMLALVLADDLITLYVFWELTTVFSYLLIGHGSEHRHSRRSALQALVVTTFGGLAMLVGFLILGQAAGTYRISAIVADPPESTLAVSVAVVLVLCGALSKSAIWPFSMWLPNAMAAPTPVSAYLHAAAMVKAGVYLVARLAPAFADVPVWKPVVLVLGGATMLLGGWRALRLNDLKLVLAYGTVSQLGFLTLLAGTGNHDAALAAFAMILAHALFKAPLFLVTGIVDHAAGTRDLRKLSGVGRSLPYVAGVAALSAASMAALPPLLGFAAKEAAFAALLHGSTADRWALVAVVAGSALTTAYTLRFFWGAFLCKPGVPDTPVHRVGPAFLAPPALLAVLGLVLGPAVSWTDRLPNAYADLFPAEPDPYHLALWHGFGLALLLSAVAWAAGTVLFLGRTRVTRLSRRIAWPTADSVFGHLLLGQERLALQVTGFIQRGSLSVYLATTLLVMLGGQLAVLMVDTPWAGAVRPRLWDNPLQGAVAALTCAAALLCLTVRRRMKGVVLAGLTGYGTALLFVVQGAPDLALTQFCMETVAMIVFVLVLRRMPVHFQETVSIWRRATRIPVALAAAATVGVGMWVAAAARTAEPAGAAMVQEVADHGLKDVVATILVDLRAWDTMGESAVLAAAAVGVTSLIYLHRRSEGTMAQEELQGRTAWSLSAHHSSRLPQGDDAAPERSWLAAGATLAPEHRSIVFEVVARLLFHPILVLSVYLLFCAESLPGGGFVAGLVAGVALITRYLAGGRFELAEAAPLQPGLFTGLGLFISTGVGLLGLGEGTVLHAFTYYGHLPVFGKYHLSTSVLFFLRRLPAGPRRRPGHRAGPRRQGRPADRTGRGRPHPRRRTRGGRAPEMIVSASLIATAVVLCAVGGILMLTRPLTRILLGAVILSNGINLLVLSSTGRAGAAPLLYGVSLSRVTDPLPQAIALTAIVITLATTAFLLAMAYRSHQITGTDEVHDDLEDRRIVLRAEVLSERAQLREEFRSGAEPTAEERERYREERRRLRDRLRADRARQARGRDASGNLWNDVLGADPEDYARDGDAKADDRYPRDPGADG</sequence>
<dbReference type="InterPro" id="IPR046806">
    <property type="entry name" value="MrpA_C/MbhE"/>
</dbReference>
<reference evidence="15" key="1">
    <citation type="submission" date="2008-10" db="EMBL/GenBank/DDBJ databases">
        <authorList>
            <person name="Molnar K."/>
        </authorList>
    </citation>
    <scope>NUCLEOTIDE SEQUENCE [LARGE SCALE GENOMIC DNA]</scope>
    <source>
        <strain evidence="15">NRRL 15998</strain>
    </source>
</reference>
<dbReference type="EMBL" id="DS999644">
    <property type="protein sequence ID" value="EFE78292.2"/>
    <property type="molecule type" value="Genomic_DNA"/>
</dbReference>
<feature type="transmembrane region" description="Helical" evidence="9">
    <location>
        <begin position="861"/>
        <end position="881"/>
    </location>
</feature>
<dbReference type="InterPro" id="IPR025383">
    <property type="entry name" value="MrpA_C/MbhD"/>
</dbReference>
<feature type="transmembrane region" description="Helical" evidence="9">
    <location>
        <begin position="610"/>
        <end position="627"/>
    </location>
</feature>
<feature type="transmembrane region" description="Helical" evidence="9">
    <location>
        <begin position="805"/>
        <end position="823"/>
    </location>
</feature>
<dbReference type="Pfam" id="PF20501">
    <property type="entry name" value="MbhE"/>
    <property type="match status" value="1"/>
</dbReference>
<feature type="transmembrane region" description="Helical" evidence="9">
    <location>
        <begin position="547"/>
        <end position="565"/>
    </location>
</feature>
<dbReference type="InterPro" id="IPR007182">
    <property type="entry name" value="MnhB"/>
</dbReference>
<organism evidence="14 15">
    <name type="scientific">Streptomyces filamentosus NRRL 15998</name>
    <dbReference type="NCBI Taxonomy" id="457431"/>
    <lineage>
        <taxon>Bacteria</taxon>
        <taxon>Bacillati</taxon>
        <taxon>Actinomycetota</taxon>
        <taxon>Actinomycetes</taxon>
        <taxon>Kitasatosporales</taxon>
        <taxon>Streptomycetaceae</taxon>
        <taxon>Streptomyces</taxon>
    </lineage>
</organism>
<proteinExistence type="predicted"/>
<feature type="compositionally biased region" description="Basic and acidic residues" evidence="8">
    <location>
        <begin position="1117"/>
        <end position="1126"/>
    </location>
</feature>
<feature type="transmembrane region" description="Helical" evidence="9">
    <location>
        <begin position="988"/>
        <end position="1019"/>
    </location>
</feature>
<keyword evidence="4 7" id="KW-0812">Transmembrane</keyword>
<dbReference type="Pfam" id="PF00420">
    <property type="entry name" value="Oxidored_q2"/>
    <property type="match status" value="1"/>
</dbReference>